<dbReference type="GO" id="GO:0051731">
    <property type="term" value="F:polynucleotide 5'-hydroxyl-kinase activity"/>
    <property type="evidence" value="ECO:0007669"/>
    <property type="project" value="InterPro"/>
</dbReference>
<evidence type="ECO:0000313" key="3">
    <source>
        <dbReference type="EMBL" id="KHN76592.1"/>
    </source>
</evidence>
<proteinExistence type="predicted"/>
<dbReference type="Proteomes" id="UP000031036">
    <property type="component" value="Unassembled WGS sequence"/>
</dbReference>
<dbReference type="FunFam" id="2.40.30.330:FF:000001">
    <property type="entry name" value="Protein CLP1 homolog"/>
    <property type="match status" value="1"/>
</dbReference>
<dbReference type="InterPro" id="IPR045116">
    <property type="entry name" value="Clp1/Grc3"/>
</dbReference>
<comment type="caution">
    <text evidence="3">The sequence shown here is derived from an EMBL/GenBank/DDBJ whole genome shotgun (WGS) entry which is preliminary data.</text>
</comment>
<feature type="region of interest" description="Disordered" evidence="1">
    <location>
        <begin position="1"/>
        <end position="34"/>
    </location>
</feature>
<dbReference type="AlphaFoldDB" id="A0A0B2V563"/>
<reference evidence="3 4" key="1">
    <citation type="submission" date="2014-11" db="EMBL/GenBank/DDBJ databases">
        <title>Genetic blueprint of the zoonotic pathogen Toxocara canis.</title>
        <authorList>
            <person name="Zhu X.-Q."/>
            <person name="Korhonen P.K."/>
            <person name="Cai H."/>
            <person name="Young N.D."/>
            <person name="Nejsum P."/>
            <person name="von Samson-Himmelstjerna G."/>
            <person name="Boag P.R."/>
            <person name="Tan P."/>
            <person name="Li Q."/>
            <person name="Min J."/>
            <person name="Yang Y."/>
            <person name="Wang X."/>
            <person name="Fang X."/>
            <person name="Hall R.S."/>
            <person name="Hofmann A."/>
            <person name="Sternberg P.W."/>
            <person name="Jex A.R."/>
            <person name="Gasser R.B."/>
        </authorList>
    </citation>
    <scope>NUCLEOTIDE SEQUENCE [LARGE SCALE GENOMIC DNA]</scope>
    <source>
        <strain evidence="3">PN_DK_2014</strain>
    </source>
</reference>
<dbReference type="InterPro" id="IPR038238">
    <property type="entry name" value="Clp1_C_sf"/>
</dbReference>
<name>A0A0B2V563_TOXCA</name>
<dbReference type="OrthoDB" id="258143at2759"/>
<dbReference type="InterPro" id="IPR010655">
    <property type="entry name" value="Clp1_C"/>
</dbReference>
<dbReference type="GO" id="GO:0005634">
    <property type="term" value="C:nucleus"/>
    <property type="evidence" value="ECO:0007669"/>
    <property type="project" value="TreeGrafter"/>
</dbReference>
<dbReference type="PANTHER" id="PTHR12755">
    <property type="entry name" value="CLEAVAGE/POLYADENYLATION FACTOR IA SUBUNIT CLP1P"/>
    <property type="match status" value="1"/>
</dbReference>
<evidence type="ECO:0000256" key="1">
    <source>
        <dbReference type="SAM" id="MobiDB-lite"/>
    </source>
</evidence>
<feature type="compositionally biased region" description="Low complexity" evidence="1">
    <location>
        <begin position="1"/>
        <end position="10"/>
    </location>
</feature>
<dbReference type="PANTHER" id="PTHR12755:SF6">
    <property type="entry name" value="POLYRIBONUCLEOTIDE 5'-HYDROXYL-KINASE CLP1"/>
    <property type="match status" value="1"/>
</dbReference>
<feature type="domain" description="Clp1 C-terminal" evidence="2">
    <location>
        <begin position="54"/>
        <end position="165"/>
    </location>
</feature>
<dbReference type="GO" id="GO:0006388">
    <property type="term" value="P:tRNA splicing, via endonucleolytic cleavage and ligation"/>
    <property type="evidence" value="ECO:0007669"/>
    <property type="project" value="TreeGrafter"/>
</dbReference>
<dbReference type="STRING" id="6265.A0A0B2V563"/>
<dbReference type="Gene3D" id="2.40.30.330">
    <property type="entry name" value="Pre-mRNA cleavage complex subunit Clp1, C-terminal domain"/>
    <property type="match status" value="1"/>
</dbReference>
<dbReference type="EMBL" id="JPKZ01002485">
    <property type="protein sequence ID" value="KHN76592.1"/>
    <property type="molecule type" value="Genomic_DNA"/>
</dbReference>
<feature type="compositionally biased region" description="Basic and acidic residues" evidence="1">
    <location>
        <begin position="11"/>
        <end position="27"/>
    </location>
</feature>
<dbReference type="GO" id="GO:0031124">
    <property type="term" value="P:mRNA 3'-end processing"/>
    <property type="evidence" value="ECO:0007669"/>
    <property type="project" value="InterPro"/>
</dbReference>
<evidence type="ECO:0000259" key="2">
    <source>
        <dbReference type="Pfam" id="PF06807"/>
    </source>
</evidence>
<sequence>MQAQLQTQTDTDTHRKPQTGRHKDVRTPTHTYTPAHRQKYRQKQYFYGTRSHPLYPHSFEVKFDEVTICKIGGERLPPECLPYGMKVEDHRTKVVRMEPSSALIHHLVSVSPCSVLDQTVLTTNILGFLVITAVDMEKKQFTVLSPQPYPLPSKILILSEVTFVDDKVRA</sequence>
<organism evidence="3 4">
    <name type="scientific">Toxocara canis</name>
    <name type="common">Canine roundworm</name>
    <dbReference type="NCBI Taxonomy" id="6265"/>
    <lineage>
        <taxon>Eukaryota</taxon>
        <taxon>Metazoa</taxon>
        <taxon>Ecdysozoa</taxon>
        <taxon>Nematoda</taxon>
        <taxon>Chromadorea</taxon>
        <taxon>Rhabditida</taxon>
        <taxon>Spirurina</taxon>
        <taxon>Ascaridomorpha</taxon>
        <taxon>Ascaridoidea</taxon>
        <taxon>Toxocaridae</taxon>
        <taxon>Toxocara</taxon>
    </lineage>
</organism>
<keyword evidence="4" id="KW-1185">Reference proteome</keyword>
<accession>A0A0B2V563</accession>
<dbReference type="Pfam" id="PF06807">
    <property type="entry name" value="Clp1"/>
    <property type="match status" value="1"/>
</dbReference>
<protein>
    <submittedName>
        <fullName evidence="3">Protein CLP1-like protein</fullName>
    </submittedName>
</protein>
<gene>
    <name evidence="3" type="ORF">Tcan_09333</name>
</gene>
<evidence type="ECO:0000313" key="4">
    <source>
        <dbReference type="Proteomes" id="UP000031036"/>
    </source>
</evidence>